<name>A0A6J6P7W4_9ZZZZ</name>
<dbReference type="Pfam" id="PF12706">
    <property type="entry name" value="Lactamase_B_2"/>
    <property type="match status" value="1"/>
</dbReference>
<protein>
    <submittedName>
        <fullName evidence="2">Unannotated protein</fullName>
    </submittedName>
</protein>
<dbReference type="EMBL" id="CAEZXP010000001">
    <property type="protein sequence ID" value="CAB4692783.1"/>
    <property type="molecule type" value="Genomic_DNA"/>
</dbReference>
<proteinExistence type="predicted"/>
<dbReference type="PANTHER" id="PTHR42663:SF6">
    <property type="entry name" value="HYDROLASE C777.06C-RELATED"/>
    <property type="match status" value="1"/>
</dbReference>
<evidence type="ECO:0000313" key="2">
    <source>
        <dbReference type="EMBL" id="CAB4692783.1"/>
    </source>
</evidence>
<feature type="domain" description="Metallo-beta-lactamase" evidence="1">
    <location>
        <begin position="61"/>
        <end position="248"/>
    </location>
</feature>
<evidence type="ECO:0000259" key="1">
    <source>
        <dbReference type="Pfam" id="PF12706"/>
    </source>
</evidence>
<sequence>MRVEILGSGGAVTIPRPGCSCAVCIEAREKGVPYSRSGPSVFIHGPDILIDTPEESKDQINRAGIMDINAGLYSHWHPDHTAGRRMWETRNFEFRSWPKRAITTPIYVPESAWADFEKWYGIADQFRWLEGQGSVEIHRMVDHVPITISGATVTPIALVHENAHAFLIEFEAKRVLIAMDETHYWEPGDLGPLDLAVLPLGVFPFHPWTGERKMPEEFTKGPARKTRYEQTLVHIEQLQARQTVLIHIEEMEGLNHDELVRLGERDGWTIGFDGQTVEV</sequence>
<dbReference type="Gene3D" id="3.60.15.10">
    <property type="entry name" value="Ribonuclease Z/Hydroxyacylglutathione hydrolase-like"/>
    <property type="match status" value="1"/>
</dbReference>
<organism evidence="2">
    <name type="scientific">freshwater metagenome</name>
    <dbReference type="NCBI Taxonomy" id="449393"/>
    <lineage>
        <taxon>unclassified sequences</taxon>
        <taxon>metagenomes</taxon>
        <taxon>ecological metagenomes</taxon>
    </lineage>
</organism>
<reference evidence="2" key="1">
    <citation type="submission" date="2020-05" db="EMBL/GenBank/DDBJ databases">
        <authorList>
            <person name="Chiriac C."/>
            <person name="Salcher M."/>
            <person name="Ghai R."/>
            <person name="Kavagutti S V."/>
        </authorList>
    </citation>
    <scope>NUCLEOTIDE SEQUENCE</scope>
</reference>
<dbReference type="InterPro" id="IPR001279">
    <property type="entry name" value="Metallo-B-lactamas"/>
</dbReference>
<gene>
    <name evidence="2" type="ORF">UFOPK2399_00838</name>
</gene>
<dbReference type="AlphaFoldDB" id="A0A6J6P7W4"/>
<dbReference type="InterPro" id="IPR036866">
    <property type="entry name" value="RibonucZ/Hydroxyglut_hydro"/>
</dbReference>
<accession>A0A6J6P7W4</accession>
<dbReference type="PANTHER" id="PTHR42663">
    <property type="entry name" value="HYDROLASE C777.06C-RELATED-RELATED"/>
    <property type="match status" value="1"/>
</dbReference>
<dbReference type="SUPFAM" id="SSF56281">
    <property type="entry name" value="Metallo-hydrolase/oxidoreductase"/>
    <property type="match status" value="1"/>
</dbReference>